<organism evidence="14 15">
    <name type="scientific">Lactuca sativa</name>
    <name type="common">Garden lettuce</name>
    <dbReference type="NCBI Taxonomy" id="4236"/>
    <lineage>
        <taxon>Eukaryota</taxon>
        <taxon>Viridiplantae</taxon>
        <taxon>Streptophyta</taxon>
        <taxon>Embryophyta</taxon>
        <taxon>Tracheophyta</taxon>
        <taxon>Spermatophyta</taxon>
        <taxon>Magnoliopsida</taxon>
        <taxon>eudicotyledons</taxon>
        <taxon>Gunneridae</taxon>
        <taxon>Pentapetalae</taxon>
        <taxon>asterids</taxon>
        <taxon>campanulids</taxon>
        <taxon>Asterales</taxon>
        <taxon>Asteraceae</taxon>
        <taxon>Cichorioideae</taxon>
        <taxon>Cichorieae</taxon>
        <taxon>Lactucinae</taxon>
        <taxon>Lactuca</taxon>
    </lineage>
</organism>
<dbReference type="PRINTS" id="PR00019">
    <property type="entry name" value="LEURICHRPT"/>
</dbReference>
<keyword evidence="7" id="KW-0677">Repeat</keyword>
<dbReference type="GO" id="GO:0051707">
    <property type="term" value="P:response to other organism"/>
    <property type="evidence" value="ECO:0007669"/>
    <property type="project" value="UniProtKB-ARBA"/>
</dbReference>
<evidence type="ECO:0000256" key="4">
    <source>
        <dbReference type="ARBA" id="ARBA00022614"/>
    </source>
</evidence>
<dbReference type="Gramene" id="rna-gnl|WGS:NBSK|LSAT_5X94140_mrna">
    <property type="protein sequence ID" value="cds-PLY73673.1"/>
    <property type="gene ID" value="gene-LSAT_5X94140"/>
</dbReference>
<feature type="signal peptide" evidence="12">
    <location>
        <begin position="1"/>
        <end position="23"/>
    </location>
</feature>
<dbReference type="EMBL" id="NBSK02000005">
    <property type="protein sequence ID" value="KAJ0204297.1"/>
    <property type="molecule type" value="Genomic_DNA"/>
</dbReference>
<dbReference type="Gene3D" id="3.80.10.10">
    <property type="entry name" value="Ribonuclease Inhibitor"/>
    <property type="match status" value="7"/>
</dbReference>
<dbReference type="PROSITE" id="PS51257">
    <property type="entry name" value="PROKAR_LIPOPROTEIN"/>
    <property type="match status" value="1"/>
</dbReference>
<dbReference type="FunFam" id="3.80.10.10:FF:000111">
    <property type="entry name" value="LRR receptor-like serine/threonine-protein kinase ERECTA"/>
    <property type="match status" value="1"/>
</dbReference>
<proteinExistence type="inferred from homology"/>
<dbReference type="GO" id="GO:0006952">
    <property type="term" value="P:defense response"/>
    <property type="evidence" value="ECO:0007669"/>
    <property type="project" value="UniProtKB-ARBA"/>
</dbReference>
<reference evidence="14 15" key="1">
    <citation type="journal article" date="2017" name="Nat. Commun.">
        <title>Genome assembly with in vitro proximity ligation data and whole-genome triplication in lettuce.</title>
        <authorList>
            <person name="Reyes-Chin-Wo S."/>
            <person name="Wang Z."/>
            <person name="Yang X."/>
            <person name="Kozik A."/>
            <person name="Arikit S."/>
            <person name="Song C."/>
            <person name="Xia L."/>
            <person name="Froenicke L."/>
            <person name="Lavelle D.O."/>
            <person name="Truco M.J."/>
            <person name="Xia R."/>
            <person name="Zhu S."/>
            <person name="Xu C."/>
            <person name="Xu H."/>
            <person name="Xu X."/>
            <person name="Cox K."/>
            <person name="Korf I."/>
            <person name="Meyers B.C."/>
            <person name="Michelmore R.W."/>
        </authorList>
    </citation>
    <scope>NUCLEOTIDE SEQUENCE [LARGE SCALE GENOMIC DNA]</scope>
    <source>
        <strain evidence="15">cv. Salinas</strain>
        <tissue evidence="14">Seedlings</tissue>
    </source>
</reference>
<evidence type="ECO:0000313" key="14">
    <source>
        <dbReference type="EMBL" id="KAJ0204297.1"/>
    </source>
</evidence>
<dbReference type="SUPFAM" id="SSF52047">
    <property type="entry name" value="RNI-like"/>
    <property type="match status" value="1"/>
</dbReference>
<evidence type="ECO:0000256" key="3">
    <source>
        <dbReference type="ARBA" id="ARBA00022475"/>
    </source>
</evidence>
<keyword evidence="4" id="KW-0433">Leucine-rich repeat</keyword>
<dbReference type="InterPro" id="IPR001611">
    <property type="entry name" value="Leu-rich_rpt"/>
</dbReference>
<dbReference type="FunFam" id="3.80.10.10:FF:000213">
    <property type="entry name" value="Tyrosine-sulfated glycopeptide receptor 1"/>
    <property type="match status" value="1"/>
</dbReference>
<dbReference type="SMART" id="SM00369">
    <property type="entry name" value="LRR_TYP"/>
    <property type="match status" value="12"/>
</dbReference>
<dbReference type="InterPro" id="IPR046956">
    <property type="entry name" value="RLP23-like"/>
</dbReference>
<evidence type="ECO:0000256" key="7">
    <source>
        <dbReference type="ARBA" id="ARBA00022737"/>
    </source>
</evidence>
<feature type="transmembrane region" description="Helical" evidence="11">
    <location>
        <begin position="1079"/>
        <end position="1101"/>
    </location>
</feature>
<comment type="caution">
    <text evidence="14">The sequence shown here is derived from an EMBL/GenBank/DDBJ whole genome shotgun (WGS) entry which is preliminary data.</text>
</comment>
<evidence type="ECO:0000256" key="8">
    <source>
        <dbReference type="ARBA" id="ARBA00022989"/>
    </source>
</evidence>
<evidence type="ECO:0000256" key="1">
    <source>
        <dbReference type="ARBA" id="ARBA00004251"/>
    </source>
</evidence>
<feature type="chain" id="PRO_5040216299" description="Leucine-rich repeat-containing N-terminal plant-type domain-containing protein" evidence="12">
    <location>
        <begin position="24"/>
        <end position="1121"/>
    </location>
</feature>
<evidence type="ECO:0000256" key="6">
    <source>
        <dbReference type="ARBA" id="ARBA00022729"/>
    </source>
</evidence>
<dbReference type="InterPro" id="IPR003591">
    <property type="entry name" value="Leu-rich_rpt_typical-subtyp"/>
</dbReference>
<dbReference type="SMART" id="SM00365">
    <property type="entry name" value="LRR_SD22"/>
    <property type="match status" value="9"/>
</dbReference>
<evidence type="ECO:0000256" key="9">
    <source>
        <dbReference type="ARBA" id="ARBA00023136"/>
    </source>
</evidence>
<comment type="subcellular location">
    <subcellularLocation>
        <location evidence="1">Cell membrane</location>
        <topology evidence="1">Single-pass type I membrane protein</topology>
    </subcellularLocation>
</comment>
<keyword evidence="10" id="KW-0325">Glycoprotein</keyword>
<evidence type="ECO:0000256" key="11">
    <source>
        <dbReference type="SAM" id="Phobius"/>
    </source>
</evidence>
<evidence type="ECO:0000313" key="15">
    <source>
        <dbReference type="Proteomes" id="UP000235145"/>
    </source>
</evidence>
<dbReference type="PANTHER" id="PTHR48063">
    <property type="entry name" value="LRR RECEPTOR-LIKE KINASE"/>
    <property type="match status" value="1"/>
</dbReference>
<accession>A0A9R1VGG9</accession>
<protein>
    <recommendedName>
        <fullName evidence="13">Leucine-rich repeat-containing N-terminal plant-type domain-containing protein</fullName>
    </recommendedName>
</protein>
<keyword evidence="15" id="KW-1185">Reference proteome</keyword>
<dbReference type="FunFam" id="3.80.10.10:FF:000095">
    <property type="entry name" value="LRR receptor-like serine/threonine-protein kinase GSO1"/>
    <property type="match status" value="2"/>
</dbReference>
<dbReference type="Pfam" id="PF00560">
    <property type="entry name" value="LRR_1"/>
    <property type="match status" value="7"/>
</dbReference>
<keyword evidence="5 11" id="KW-0812">Transmembrane</keyword>
<dbReference type="OrthoDB" id="1060944at2759"/>
<sequence length="1121" mass="123760">MSKLWMGGFFLFFTFATTNLTSGCFEKERAALLRFKHSLSDPSGRLSSWNGNNCCNWQGVDCNNATGYVTRLDLGTDSSDEKLEGNELNSSLAELSHLSYIDFSGNYFGGSPIPEFIGSLTKLRYLNLSSMGFSGIVPHSIGNLSNLRVLDLSNMELVVDDFTWFWSLLSLKSLDLSELSIVKAPNLHKVLLCMISSLRELILSGCKLSNSHFDRMHLELNLTHSIIQKLDLHSNLFHGKFPLFLRNLSSLQVLDLSFNELNSSIPFVNYIQDTGICHLKWLDLSHNSMEGRFTGPSTNVSECALFALETLNLNDNQLVGEIPTSLGRLTALRELNLAENKLTGNIPEFVGNLTTLRELNLYGNSLKGSIPTSIRNLQLLQKLDLSVNLLNGTIPFCLGRLSNLEILSLAANLFHGIQNSGIWRLCQLKQLDLSLNFIEGEFTGPSTNVSECAQFDLETLDLSHNNLGGKIPTSLGRLTSLRELNLGQNELTGTIPEALGNLTSLQVLYLASNKLTGSIPTSIGKLLLLRELHLSWNLLNGTMPFSLGRLLNLENLFLSYNWLSALPLSLGNLSKLGYLDISNNHLQGPLPTIGRLSKLDSLDISNNSLSGVVTEAHFTNTSMLTSLDATSNYRLSFKISPNWNPPFQIRNLRLGSCKFESEFPQWIRTQTSLQILILSNTSISGPLPDWLGELPIWFLSLSHNFLNGPLTNLVSNQSTNYSVLLRMLHLKNNLFSGSIPDSLCNFTDLAILDLSGNMLSGTFPDCLGNLNNLKVVILSSNRLSGVIPSSLGNLGSSLRWLALNNNSFHGEFPKTLANCTKLALLDLGENRFFGNIPKWIGENITFLVVLRLHKNSFTDPIPIELCECSALQIMDLGENKLTGSIPRCFQNFSAMTRVLNSDSMAADDYNLFTAGTFEQSLSLVMKGVVLEYTKTLRYVVNIDLSSNKLVGEIPKELALLFGLLGLNLSNNHLTGRIPDRIGDMNSLMSLDLSKNHLSGMIPQSLSSLTFLSHLNLSHNNLSGRIPTGSQLQTLTDPSIYDGNNELCGSPLPINCNHDEVPETGRNAEEDEDDDGDEKILIYGATGGFTTGFMGIVGILVLNNRWRLAFFNFVGYYIGKKL</sequence>
<dbReference type="Pfam" id="PF08263">
    <property type="entry name" value="LRRNT_2"/>
    <property type="match status" value="1"/>
</dbReference>
<keyword evidence="8 11" id="KW-1133">Transmembrane helix</keyword>
<dbReference type="AlphaFoldDB" id="A0A9R1VGG9"/>
<keyword evidence="6 12" id="KW-0732">Signal</keyword>
<dbReference type="InterPro" id="IPR032675">
    <property type="entry name" value="LRR_dom_sf"/>
</dbReference>
<comment type="similarity">
    <text evidence="2">Belongs to the RLP family.</text>
</comment>
<evidence type="ECO:0000259" key="13">
    <source>
        <dbReference type="Pfam" id="PF08263"/>
    </source>
</evidence>
<dbReference type="Pfam" id="PF13855">
    <property type="entry name" value="LRR_8"/>
    <property type="match status" value="3"/>
</dbReference>
<evidence type="ECO:0000256" key="2">
    <source>
        <dbReference type="ARBA" id="ARBA00009592"/>
    </source>
</evidence>
<dbReference type="PROSITE" id="PS51450">
    <property type="entry name" value="LRR"/>
    <property type="match status" value="1"/>
</dbReference>
<evidence type="ECO:0000256" key="5">
    <source>
        <dbReference type="ARBA" id="ARBA00022692"/>
    </source>
</evidence>
<dbReference type="SUPFAM" id="SSF52058">
    <property type="entry name" value="L domain-like"/>
    <property type="match status" value="3"/>
</dbReference>
<dbReference type="GO" id="GO:0005886">
    <property type="term" value="C:plasma membrane"/>
    <property type="evidence" value="ECO:0007669"/>
    <property type="project" value="UniProtKB-SubCell"/>
</dbReference>
<evidence type="ECO:0000256" key="10">
    <source>
        <dbReference type="ARBA" id="ARBA00023180"/>
    </source>
</evidence>
<keyword evidence="9 11" id="KW-0472">Membrane</keyword>
<dbReference type="Proteomes" id="UP000235145">
    <property type="component" value="Unassembled WGS sequence"/>
</dbReference>
<keyword evidence="3" id="KW-1003">Cell membrane</keyword>
<feature type="domain" description="Leucine-rich repeat-containing N-terminal plant-type" evidence="13">
    <location>
        <begin position="27"/>
        <end position="63"/>
    </location>
</feature>
<dbReference type="InterPro" id="IPR013210">
    <property type="entry name" value="LRR_N_plant-typ"/>
</dbReference>
<name>A0A9R1VGG9_LACSA</name>
<dbReference type="PANTHER" id="PTHR48063:SF76">
    <property type="entry name" value="NON-SPECIFIC SERINE_THREONINE PROTEIN KINASE"/>
    <property type="match status" value="1"/>
</dbReference>
<gene>
    <name evidence="14" type="ORF">LSAT_V11C500262030</name>
</gene>
<evidence type="ECO:0000256" key="12">
    <source>
        <dbReference type="SAM" id="SignalP"/>
    </source>
</evidence>